<keyword evidence="2" id="KW-1003">Cell membrane</keyword>
<dbReference type="Proteomes" id="UP000318521">
    <property type="component" value="Unassembled WGS sequence"/>
</dbReference>
<dbReference type="PANTHER" id="PTHR40064:SF1">
    <property type="entry name" value="MEMBRANE PROTEIN"/>
    <property type="match status" value="1"/>
</dbReference>
<feature type="transmembrane region" description="Helical" evidence="6">
    <location>
        <begin position="121"/>
        <end position="143"/>
    </location>
</feature>
<evidence type="ECO:0000256" key="2">
    <source>
        <dbReference type="ARBA" id="ARBA00022475"/>
    </source>
</evidence>
<feature type="domain" description="Putative aromatic acid exporter C-terminal" evidence="7">
    <location>
        <begin position="147"/>
        <end position="311"/>
    </location>
</feature>
<evidence type="ECO:0000256" key="5">
    <source>
        <dbReference type="ARBA" id="ARBA00023136"/>
    </source>
</evidence>
<evidence type="ECO:0000256" key="6">
    <source>
        <dbReference type="SAM" id="Phobius"/>
    </source>
</evidence>
<dbReference type="InterPro" id="IPR038323">
    <property type="entry name" value="ArAE_1_C_sf"/>
</dbReference>
<evidence type="ECO:0000259" key="7">
    <source>
        <dbReference type="Pfam" id="PF11728"/>
    </source>
</evidence>
<dbReference type="AlphaFoldDB" id="A0A553ZZ10"/>
<keyword evidence="4 6" id="KW-1133">Transmembrane helix</keyword>
<evidence type="ECO:0000256" key="1">
    <source>
        <dbReference type="ARBA" id="ARBA00004651"/>
    </source>
</evidence>
<proteinExistence type="predicted"/>
<dbReference type="Gene3D" id="1.20.120.940">
    <property type="entry name" value="Putative aromatic acid exporter, C-terminal domain"/>
    <property type="match status" value="1"/>
</dbReference>
<dbReference type="Pfam" id="PF11728">
    <property type="entry name" value="ArAE_1_C"/>
    <property type="match status" value="1"/>
</dbReference>
<dbReference type="Pfam" id="PF06081">
    <property type="entry name" value="ArAE_1"/>
    <property type="match status" value="1"/>
</dbReference>
<evidence type="ECO:0000256" key="4">
    <source>
        <dbReference type="ARBA" id="ARBA00022989"/>
    </source>
</evidence>
<evidence type="ECO:0000313" key="9">
    <source>
        <dbReference type="Proteomes" id="UP000318521"/>
    </source>
</evidence>
<name>A0A553ZZ10_9BACI</name>
<keyword evidence="5 6" id="KW-0472">Membrane</keyword>
<organism evidence="8 9">
    <name type="scientific">Alkalicoccobacillus porphyridii</name>
    <dbReference type="NCBI Taxonomy" id="2597270"/>
    <lineage>
        <taxon>Bacteria</taxon>
        <taxon>Bacillati</taxon>
        <taxon>Bacillota</taxon>
        <taxon>Bacilli</taxon>
        <taxon>Bacillales</taxon>
        <taxon>Bacillaceae</taxon>
        <taxon>Alkalicoccobacillus</taxon>
    </lineage>
</organism>
<dbReference type="GO" id="GO:0005886">
    <property type="term" value="C:plasma membrane"/>
    <property type="evidence" value="ECO:0007669"/>
    <property type="project" value="UniProtKB-SubCell"/>
</dbReference>
<dbReference type="OrthoDB" id="357521at2"/>
<dbReference type="EMBL" id="VLXZ01000005">
    <property type="protein sequence ID" value="TSB46681.1"/>
    <property type="molecule type" value="Genomic_DNA"/>
</dbReference>
<dbReference type="InterPro" id="IPR052984">
    <property type="entry name" value="UPF0421"/>
</dbReference>
<dbReference type="RefSeq" id="WP_143848576.1">
    <property type="nucleotide sequence ID" value="NZ_VLXZ01000005.1"/>
</dbReference>
<evidence type="ECO:0000256" key="3">
    <source>
        <dbReference type="ARBA" id="ARBA00022692"/>
    </source>
</evidence>
<sequence length="327" mass="37556">MRLRIGYRTIKTAIGVLLATSIAHALGLDSFGSAAVITILCISVTRRNSLRVSWHRFAACMLGMVISMTMFELIGYHPLVLGLFMLLFIPVLVSLKLSLGIVTSSVIVLHVYTRADASMDLFINETLLVVIGIGTALLMNLYMPSSERQLREYKRKIEKNFSRILHEFSTYIRQGDSDWTGAEISETVQLLNQSKSVAIREMDNQILKDDDQYYHYFHMREKQFEILERLMPFITTIHGSVSQSNDIADFLEDLSKAVSPTNHVPYFLGRLEEMRDQFKEMELPTTRDEFEVRSALVYMMHELQQYLLIKNTLWNEKQNNAGNKSPL</sequence>
<comment type="subcellular location">
    <subcellularLocation>
        <location evidence="1">Cell membrane</location>
        <topology evidence="1">Multi-pass membrane protein</topology>
    </subcellularLocation>
</comment>
<dbReference type="InterPro" id="IPR010343">
    <property type="entry name" value="ArAE_1"/>
</dbReference>
<dbReference type="PANTHER" id="PTHR40064">
    <property type="entry name" value="MEMBRANE PROTEIN-RELATED"/>
    <property type="match status" value="1"/>
</dbReference>
<accession>A0A553ZZ10</accession>
<reference evidence="8 9" key="1">
    <citation type="submission" date="2019-07" db="EMBL/GenBank/DDBJ databases">
        <authorList>
            <person name="Park Y.J."/>
            <person name="Jeong S.E."/>
            <person name="Jung H.S."/>
        </authorList>
    </citation>
    <scope>NUCLEOTIDE SEQUENCE [LARGE SCALE GENOMIC DNA]</scope>
    <source>
        <strain evidence="9">P16(2019)</strain>
    </source>
</reference>
<gene>
    <name evidence="8" type="ORF">FN960_10015</name>
</gene>
<evidence type="ECO:0000313" key="8">
    <source>
        <dbReference type="EMBL" id="TSB46681.1"/>
    </source>
</evidence>
<feature type="transmembrane region" description="Helical" evidence="6">
    <location>
        <begin position="57"/>
        <end position="77"/>
    </location>
</feature>
<protein>
    <submittedName>
        <fullName evidence="8">Aromatic acid exporter family protein</fullName>
    </submittedName>
</protein>
<dbReference type="InterPro" id="IPR021062">
    <property type="entry name" value="ArAE_1_C"/>
</dbReference>
<keyword evidence="3 6" id="KW-0812">Transmembrane</keyword>
<feature type="transmembrane region" description="Helical" evidence="6">
    <location>
        <begin position="83"/>
        <end position="109"/>
    </location>
</feature>
<comment type="caution">
    <text evidence="8">The sequence shown here is derived from an EMBL/GenBank/DDBJ whole genome shotgun (WGS) entry which is preliminary data.</text>
</comment>
<keyword evidence="9" id="KW-1185">Reference proteome</keyword>